<feature type="compositionally biased region" description="Basic and acidic residues" evidence="1">
    <location>
        <begin position="127"/>
        <end position="137"/>
    </location>
</feature>
<gene>
    <name evidence="2" type="ORF">BWQ96_02551</name>
</gene>
<accession>A0A2V3J015</accession>
<dbReference type="AlphaFoldDB" id="A0A2V3J015"/>
<dbReference type="Proteomes" id="UP000247409">
    <property type="component" value="Unassembled WGS sequence"/>
</dbReference>
<proteinExistence type="predicted"/>
<dbReference type="EMBL" id="NBIV01000021">
    <property type="protein sequence ID" value="PXF47689.1"/>
    <property type="molecule type" value="Genomic_DNA"/>
</dbReference>
<keyword evidence="3" id="KW-1185">Reference proteome</keyword>
<evidence type="ECO:0000256" key="1">
    <source>
        <dbReference type="SAM" id="MobiDB-lite"/>
    </source>
</evidence>
<feature type="compositionally biased region" description="Basic and acidic residues" evidence="1">
    <location>
        <begin position="14"/>
        <end position="23"/>
    </location>
</feature>
<feature type="compositionally biased region" description="Polar residues" evidence="1">
    <location>
        <begin position="29"/>
        <end position="38"/>
    </location>
</feature>
<evidence type="ECO:0000313" key="2">
    <source>
        <dbReference type="EMBL" id="PXF47689.1"/>
    </source>
</evidence>
<feature type="compositionally biased region" description="Basic residues" evidence="1">
    <location>
        <begin position="113"/>
        <end position="126"/>
    </location>
</feature>
<reference evidence="2 3" key="1">
    <citation type="journal article" date="2018" name="Mol. Biol. Evol.">
        <title>Analysis of the draft genome of the red seaweed Gracilariopsis chorda provides insights into genome size evolution in Rhodophyta.</title>
        <authorList>
            <person name="Lee J."/>
            <person name="Yang E.C."/>
            <person name="Graf L."/>
            <person name="Yang J.H."/>
            <person name="Qiu H."/>
            <person name="Zel Zion U."/>
            <person name="Chan C.X."/>
            <person name="Stephens T.G."/>
            <person name="Weber A.P.M."/>
            <person name="Boo G.H."/>
            <person name="Boo S.M."/>
            <person name="Kim K.M."/>
            <person name="Shin Y."/>
            <person name="Jung M."/>
            <person name="Lee S.J."/>
            <person name="Yim H.S."/>
            <person name="Lee J.H."/>
            <person name="Bhattacharya D."/>
            <person name="Yoon H.S."/>
        </authorList>
    </citation>
    <scope>NUCLEOTIDE SEQUENCE [LARGE SCALE GENOMIC DNA]</scope>
    <source>
        <strain evidence="2 3">SKKU-2015</strain>
        <tissue evidence="2">Whole body</tissue>
    </source>
</reference>
<name>A0A2V3J015_9FLOR</name>
<evidence type="ECO:0000313" key="3">
    <source>
        <dbReference type="Proteomes" id="UP000247409"/>
    </source>
</evidence>
<feature type="region of interest" description="Disordered" evidence="1">
    <location>
        <begin position="1"/>
        <end position="197"/>
    </location>
</feature>
<protein>
    <submittedName>
        <fullName evidence="2">Uncharacterized protein</fullName>
    </submittedName>
</protein>
<sequence>MKAFVGAARKKAAKNAEERKADDGAGSAVVSNPESRPSTHTRDEEHLISSVLIPQPSDKISVTPSALVFDHEDNQEPDDDQDSQKMTDAHWSPAMHFRMTNGQRGEKKAPRQRDKRFPKKTVKRSRKEPAIRSHNEYESQSAPEDSLEAPRRSRKLAKTCRAGRPCKRRTKSCVGNQARQARKSAVIPDSEFDDSRI</sequence>
<organism evidence="2 3">
    <name type="scientific">Gracilariopsis chorda</name>
    <dbReference type="NCBI Taxonomy" id="448386"/>
    <lineage>
        <taxon>Eukaryota</taxon>
        <taxon>Rhodophyta</taxon>
        <taxon>Florideophyceae</taxon>
        <taxon>Rhodymeniophycidae</taxon>
        <taxon>Gracilariales</taxon>
        <taxon>Gracilariaceae</taxon>
        <taxon>Gracilariopsis</taxon>
    </lineage>
</organism>
<comment type="caution">
    <text evidence="2">The sequence shown here is derived from an EMBL/GenBank/DDBJ whole genome shotgun (WGS) entry which is preliminary data.</text>
</comment>